<dbReference type="InterPro" id="IPR024478">
    <property type="entry name" value="HlyB_4HB_MCP"/>
</dbReference>
<dbReference type="GO" id="GO:0005886">
    <property type="term" value="C:plasma membrane"/>
    <property type="evidence" value="ECO:0007669"/>
    <property type="project" value="UniProtKB-SubCell"/>
</dbReference>
<dbReference type="SUPFAM" id="SSF47226">
    <property type="entry name" value="Histidine-containing phosphotransfer domain, HPT domain"/>
    <property type="match status" value="1"/>
</dbReference>
<feature type="modified residue" description="4-aspartylphosphate" evidence="21">
    <location>
        <position position="747"/>
    </location>
</feature>
<evidence type="ECO:0000259" key="24">
    <source>
        <dbReference type="PROSITE" id="PS50109"/>
    </source>
</evidence>
<dbReference type="PRINTS" id="PR00344">
    <property type="entry name" value="BCTRLSENSOR"/>
</dbReference>
<feature type="compositionally biased region" description="Low complexity" evidence="22">
    <location>
        <begin position="851"/>
        <end position="864"/>
    </location>
</feature>
<evidence type="ECO:0000256" key="20">
    <source>
        <dbReference type="PROSITE-ProRule" id="PRU00110"/>
    </source>
</evidence>
<keyword evidence="13" id="KW-0902">Two-component regulatory system</keyword>
<evidence type="ECO:0000256" key="3">
    <source>
        <dbReference type="ARBA" id="ARBA00012438"/>
    </source>
</evidence>
<comment type="catalytic activity">
    <reaction evidence="1">
        <text>ATP + protein L-histidine = ADP + protein N-phospho-L-histidine.</text>
        <dbReference type="EC" id="2.7.13.3"/>
    </reaction>
</comment>
<evidence type="ECO:0000256" key="4">
    <source>
        <dbReference type="ARBA" id="ARBA00022475"/>
    </source>
</evidence>
<dbReference type="PANTHER" id="PTHR45339:SF1">
    <property type="entry name" value="HYBRID SIGNAL TRANSDUCTION HISTIDINE KINASE J"/>
    <property type="match status" value="1"/>
</dbReference>
<feature type="domain" description="Response regulatory" evidence="25">
    <location>
        <begin position="547"/>
        <end position="671"/>
    </location>
</feature>
<evidence type="ECO:0000256" key="15">
    <source>
        <dbReference type="ARBA" id="ARBA00023136"/>
    </source>
</evidence>
<evidence type="ECO:0000256" key="17">
    <source>
        <dbReference type="ARBA" id="ARBA00064003"/>
    </source>
</evidence>
<dbReference type="GO" id="GO:0005524">
    <property type="term" value="F:ATP binding"/>
    <property type="evidence" value="ECO:0007669"/>
    <property type="project" value="UniProtKB-KW"/>
</dbReference>
<dbReference type="CDD" id="cd00082">
    <property type="entry name" value="HisKA"/>
    <property type="match status" value="1"/>
</dbReference>
<feature type="domain" description="HAMP" evidence="26">
    <location>
        <begin position="211"/>
        <end position="263"/>
    </location>
</feature>
<dbReference type="SUPFAM" id="SSF47384">
    <property type="entry name" value="Homodimeric domain of signal transducing histidine kinase"/>
    <property type="match status" value="1"/>
</dbReference>
<comment type="function">
    <text evidence="16">Member of the two-component regulatory system BvgS/BvgA. Phosphorylates BvgA via a four-step phosphorelay in response to environmental signals.</text>
</comment>
<dbReference type="SMART" id="SM00387">
    <property type="entry name" value="HATPase_c"/>
    <property type="match status" value="1"/>
</dbReference>
<protein>
    <recommendedName>
        <fullName evidence="18">Sensory/regulatory protein RpfC</fullName>
        <ecNumber evidence="3">2.7.13.3</ecNumber>
    </recommendedName>
    <alternativeName>
        <fullName evidence="19">Virulence sensor protein BvgS</fullName>
    </alternativeName>
</protein>
<keyword evidence="10" id="KW-0418">Kinase</keyword>
<evidence type="ECO:0000256" key="19">
    <source>
        <dbReference type="ARBA" id="ARBA00070152"/>
    </source>
</evidence>
<proteinExistence type="predicted"/>
<reference evidence="28 29" key="1">
    <citation type="submission" date="2016-10" db="EMBL/GenBank/DDBJ databases">
        <authorList>
            <person name="de Groot N.N."/>
        </authorList>
    </citation>
    <scope>NUCLEOTIDE SEQUENCE [LARGE SCALE GENOMIC DNA]</scope>
    <source>
        <strain evidence="28 29">ATCC 43154</strain>
    </source>
</reference>
<evidence type="ECO:0000256" key="10">
    <source>
        <dbReference type="ARBA" id="ARBA00022777"/>
    </source>
</evidence>
<evidence type="ECO:0000256" key="18">
    <source>
        <dbReference type="ARBA" id="ARBA00068150"/>
    </source>
</evidence>
<feature type="transmembrane region" description="Helical" evidence="23">
    <location>
        <begin position="12"/>
        <end position="31"/>
    </location>
</feature>
<evidence type="ECO:0000313" key="29">
    <source>
        <dbReference type="Proteomes" id="UP000199470"/>
    </source>
</evidence>
<dbReference type="Pfam" id="PF00512">
    <property type="entry name" value="HisKA"/>
    <property type="match status" value="1"/>
</dbReference>
<evidence type="ECO:0000256" key="11">
    <source>
        <dbReference type="ARBA" id="ARBA00022840"/>
    </source>
</evidence>
<evidence type="ECO:0000313" key="28">
    <source>
        <dbReference type="EMBL" id="SFL77409.1"/>
    </source>
</evidence>
<keyword evidence="6" id="KW-0808">Transferase</keyword>
<dbReference type="Gene3D" id="3.40.50.2300">
    <property type="match status" value="2"/>
</dbReference>
<dbReference type="PROSITE" id="PS50894">
    <property type="entry name" value="HPT"/>
    <property type="match status" value="1"/>
</dbReference>
<dbReference type="CDD" id="cd16922">
    <property type="entry name" value="HATPase_EvgS-ArcB-TorS-like"/>
    <property type="match status" value="1"/>
</dbReference>
<evidence type="ECO:0000256" key="21">
    <source>
        <dbReference type="PROSITE-ProRule" id="PRU00169"/>
    </source>
</evidence>
<evidence type="ECO:0000259" key="25">
    <source>
        <dbReference type="PROSITE" id="PS50110"/>
    </source>
</evidence>
<evidence type="ECO:0000256" key="12">
    <source>
        <dbReference type="ARBA" id="ARBA00022989"/>
    </source>
</evidence>
<dbReference type="STRING" id="758825.SAMN02982985_01471"/>
<dbReference type="CDD" id="cd17546">
    <property type="entry name" value="REC_hyHK_CKI1_RcsC-like"/>
    <property type="match status" value="1"/>
</dbReference>
<dbReference type="FunFam" id="3.30.565.10:FF:000010">
    <property type="entry name" value="Sensor histidine kinase RcsC"/>
    <property type="match status" value="1"/>
</dbReference>
<keyword evidence="9" id="KW-0547">Nucleotide-binding</keyword>
<dbReference type="InterPro" id="IPR003594">
    <property type="entry name" value="HATPase_dom"/>
</dbReference>
<organism evidence="28 29">
    <name type="scientific">Rugamonas rubra</name>
    <dbReference type="NCBI Taxonomy" id="758825"/>
    <lineage>
        <taxon>Bacteria</taxon>
        <taxon>Pseudomonadati</taxon>
        <taxon>Pseudomonadota</taxon>
        <taxon>Betaproteobacteria</taxon>
        <taxon>Burkholderiales</taxon>
        <taxon>Oxalobacteraceae</taxon>
        <taxon>Telluria group</taxon>
        <taxon>Rugamonas</taxon>
    </lineage>
</organism>
<dbReference type="Gene3D" id="1.10.287.130">
    <property type="match status" value="1"/>
</dbReference>
<dbReference type="PROSITE" id="PS50885">
    <property type="entry name" value="HAMP"/>
    <property type="match status" value="1"/>
</dbReference>
<dbReference type="InterPro" id="IPR036097">
    <property type="entry name" value="HisK_dim/P_sf"/>
</dbReference>
<name>A0A1I4KFK3_9BURK</name>
<dbReference type="Pfam" id="PF01627">
    <property type="entry name" value="Hpt"/>
    <property type="match status" value="1"/>
</dbReference>
<dbReference type="Pfam" id="PF00672">
    <property type="entry name" value="HAMP"/>
    <property type="match status" value="1"/>
</dbReference>
<evidence type="ECO:0000256" key="13">
    <source>
        <dbReference type="ARBA" id="ARBA00023012"/>
    </source>
</evidence>
<keyword evidence="5 21" id="KW-0597">Phosphoprotein</keyword>
<dbReference type="InterPro" id="IPR003660">
    <property type="entry name" value="HAMP_dom"/>
</dbReference>
<evidence type="ECO:0000256" key="14">
    <source>
        <dbReference type="ARBA" id="ARBA00023026"/>
    </source>
</evidence>
<feature type="domain" description="HPt" evidence="27">
    <location>
        <begin position="886"/>
        <end position="987"/>
    </location>
</feature>
<feature type="transmembrane region" description="Helical" evidence="23">
    <location>
        <begin position="185"/>
        <end position="208"/>
    </location>
</feature>
<dbReference type="SUPFAM" id="SSF52172">
    <property type="entry name" value="CheY-like"/>
    <property type="match status" value="2"/>
</dbReference>
<evidence type="ECO:0000256" key="9">
    <source>
        <dbReference type="ARBA" id="ARBA00022741"/>
    </source>
</evidence>
<dbReference type="EC" id="2.7.13.3" evidence="3"/>
<dbReference type="Pfam" id="PF12729">
    <property type="entry name" value="4HB_MCP_1"/>
    <property type="match status" value="1"/>
</dbReference>
<dbReference type="InterPro" id="IPR005467">
    <property type="entry name" value="His_kinase_dom"/>
</dbReference>
<feature type="domain" description="Response regulatory" evidence="25">
    <location>
        <begin position="698"/>
        <end position="814"/>
    </location>
</feature>
<dbReference type="EMBL" id="FOTW01000007">
    <property type="protein sequence ID" value="SFL77409.1"/>
    <property type="molecule type" value="Genomic_DNA"/>
</dbReference>
<dbReference type="Gene3D" id="1.20.120.160">
    <property type="entry name" value="HPT domain"/>
    <property type="match status" value="1"/>
</dbReference>
<dbReference type="Proteomes" id="UP000199470">
    <property type="component" value="Unassembled WGS sequence"/>
</dbReference>
<dbReference type="SMART" id="SM00448">
    <property type="entry name" value="REC"/>
    <property type="match status" value="2"/>
</dbReference>
<evidence type="ECO:0000256" key="16">
    <source>
        <dbReference type="ARBA" id="ARBA00058004"/>
    </source>
</evidence>
<evidence type="ECO:0000256" key="1">
    <source>
        <dbReference type="ARBA" id="ARBA00000085"/>
    </source>
</evidence>
<feature type="domain" description="Histidine kinase" evidence="24">
    <location>
        <begin position="284"/>
        <end position="531"/>
    </location>
</feature>
<evidence type="ECO:0000256" key="8">
    <source>
        <dbReference type="ARBA" id="ARBA00022729"/>
    </source>
</evidence>
<dbReference type="InterPro" id="IPR036890">
    <property type="entry name" value="HATPase_C_sf"/>
</dbReference>
<dbReference type="PROSITE" id="PS50110">
    <property type="entry name" value="RESPONSE_REGULATORY"/>
    <property type="match status" value="2"/>
</dbReference>
<dbReference type="InterPro" id="IPR036641">
    <property type="entry name" value="HPT_dom_sf"/>
</dbReference>
<evidence type="ECO:0000259" key="27">
    <source>
        <dbReference type="PROSITE" id="PS50894"/>
    </source>
</evidence>
<dbReference type="AlphaFoldDB" id="A0A1I4KFK3"/>
<dbReference type="RefSeq" id="WP_093385710.1">
    <property type="nucleotide sequence ID" value="NZ_FOTW01000007.1"/>
</dbReference>
<keyword evidence="12 23" id="KW-1133">Transmembrane helix</keyword>
<accession>A0A1I4KFK3</accession>
<dbReference type="GO" id="GO:0000155">
    <property type="term" value="F:phosphorelay sensor kinase activity"/>
    <property type="evidence" value="ECO:0007669"/>
    <property type="project" value="InterPro"/>
</dbReference>
<dbReference type="SUPFAM" id="SSF158472">
    <property type="entry name" value="HAMP domain-like"/>
    <property type="match status" value="1"/>
</dbReference>
<dbReference type="OrthoDB" id="5290456at2"/>
<dbReference type="SMART" id="SM00388">
    <property type="entry name" value="HisKA"/>
    <property type="match status" value="1"/>
</dbReference>
<dbReference type="InterPro" id="IPR011006">
    <property type="entry name" value="CheY-like_superfamily"/>
</dbReference>
<keyword evidence="11" id="KW-0067">ATP-binding</keyword>
<dbReference type="CDD" id="cd06225">
    <property type="entry name" value="HAMP"/>
    <property type="match status" value="1"/>
</dbReference>
<dbReference type="CDD" id="cd19411">
    <property type="entry name" value="MCP2201-like_sensor"/>
    <property type="match status" value="1"/>
</dbReference>
<dbReference type="CDD" id="cd00088">
    <property type="entry name" value="HPT"/>
    <property type="match status" value="1"/>
</dbReference>
<dbReference type="PANTHER" id="PTHR45339">
    <property type="entry name" value="HYBRID SIGNAL TRANSDUCTION HISTIDINE KINASE J"/>
    <property type="match status" value="1"/>
</dbReference>
<comment type="subunit">
    <text evidence="17">At low DSF concentrations, interacts with RpfF.</text>
</comment>
<dbReference type="SMART" id="SM00304">
    <property type="entry name" value="HAMP"/>
    <property type="match status" value="1"/>
</dbReference>
<keyword evidence="14" id="KW-0843">Virulence</keyword>
<dbReference type="FunFam" id="1.10.287.130:FF:000002">
    <property type="entry name" value="Two-component osmosensing histidine kinase"/>
    <property type="match status" value="1"/>
</dbReference>
<dbReference type="Pfam" id="PF02518">
    <property type="entry name" value="HATPase_c"/>
    <property type="match status" value="1"/>
</dbReference>
<dbReference type="InterPro" id="IPR004358">
    <property type="entry name" value="Sig_transdc_His_kin-like_C"/>
</dbReference>
<dbReference type="InterPro" id="IPR003661">
    <property type="entry name" value="HisK_dim/P_dom"/>
</dbReference>
<dbReference type="Gene3D" id="6.10.340.10">
    <property type="match status" value="1"/>
</dbReference>
<sequence length="1068" mass="113329">MRFSDIRIRARISVGYGILIALMLGVILVGVSRIYAIRAESDHILNQDWAAAAAINIIDTQSREAATRVVTLIIQQDKRQRVASYARIDQIKRDIDAQLDKLAVLDATAEARRQIERLKQARAAYYDTFIAVADLVEAGLHDDAEEKMNQLALPALDHLLDQIHLLDALQQRQVMASADRARADINFSLLLMSLMGGAALLVGAGFALSVRSITRPLDEAIKIATRVANGDLSSVIEVTSKDETGELLQALKNMTASLAAEQQLRRAVTVAEDATKMKSDFLANMSHEIRTPMNGIIGMTHLALQTELTAKQRNYLEKVESAARNLLGIINDILDFSKIEAGKLAFEQVDFYLEDVMAQVADLAVIRAQDKGLELLFDVGADVPAALVGDPLRFGQVMINLTNNAIKFTERGEIVVSVQLAEPGRCCGQADARADAMAAGAAAGPTPGAAAGSVCLRIEVRDTGVGLNEQQQARLFQAFTQADTSTTRHHGGTGLGLTISKRLVELMDGEIGVRSEPGAGSTFFFTARFGLAALPPPQALPDVSGLRVLVVDDNASAREIFLAMLASLRFDAAAAASGPLAVAAVARARADGRPFNIVLMDWQMPGMDGVAAVEAIRAEAAAAGAAAPAFIMVTAYNRDALLDEARQLALGGMLSKPVSASTLLDSISVVFGTDLGRCRKTQRLVDYQAAERAVRGAHLLLVEDNEVNQEVAQQILGDAGVRVDIASNGAMALAKLAVTQYDGVLMDCQMPVMDGYDATRALRAEPRHAKLPVIAMTANAMVGDKEKCLAAGMNDFIAKPIDVAQLFTTLARWVKPSQPAAAESPAGGREDGRPLAQARGQAPALGRPDAPEQAAPAAAASTAAEPPLPAIPGLRMEAALQRVGGNVKLMRKLLARFVETQIDAMARIAEAVEANDLAAATRHAHTVKGLAGNIGAAGMADSAARVEQMLAQGAMAGRDQALADMARELSELTTSIALAMNDQPSAPSASALPPPDPAALSSGMQEMARLLAQDDGAALKRLDLICPLLTAAGQGEHSRQLRRQLEQYDFEAALAQLQEAAAALRITL</sequence>
<gene>
    <name evidence="28" type="ORF">SAMN02982985_01471</name>
</gene>
<keyword evidence="8" id="KW-0732">Signal</keyword>
<feature type="modified residue" description="Phosphohistidine" evidence="20">
    <location>
        <position position="925"/>
    </location>
</feature>
<keyword evidence="29" id="KW-1185">Reference proteome</keyword>
<dbReference type="InterPro" id="IPR008207">
    <property type="entry name" value="Sig_transdc_His_kin_Hpt_dom"/>
</dbReference>
<dbReference type="Pfam" id="PF00072">
    <property type="entry name" value="Response_reg"/>
    <property type="match status" value="2"/>
</dbReference>
<evidence type="ECO:0000256" key="7">
    <source>
        <dbReference type="ARBA" id="ARBA00022692"/>
    </source>
</evidence>
<feature type="region of interest" description="Disordered" evidence="22">
    <location>
        <begin position="817"/>
        <end position="864"/>
    </location>
</feature>
<dbReference type="InterPro" id="IPR047347">
    <property type="entry name" value="YvaQ-like_sensor"/>
</dbReference>
<dbReference type="Gene3D" id="3.30.565.10">
    <property type="entry name" value="Histidine kinase-like ATPase, C-terminal domain"/>
    <property type="match status" value="1"/>
</dbReference>
<evidence type="ECO:0000256" key="23">
    <source>
        <dbReference type="SAM" id="Phobius"/>
    </source>
</evidence>
<keyword evidence="4" id="KW-1003">Cell membrane</keyword>
<evidence type="ECO:0000256" key="6">
    <source>
        <dbReference type="ARBA" id="ARBA00022679"/>
    </source>
</evidence>
<evidence type="ECO:0000256" key="5">
    <source>
        <dbReference type="ARBA" id="ARBA00022553"/>
    </source>
</evidence>
<keyword evidence="7 23" id="KW-0812">Transmembrane</keyword>
<keyword evidence="15 23" id="KW-0472">Membrane</keyword>
<feature type="modified residue" description="4-aspartylphosphate" evidence="21">
    <location>
        <position position="601"/>
    </location>
</feature>
<dbReference type="PROSITE" id="PS50109">
    <property type="entry name" value="HIS_KIN"/>
    <property type="match status" value="1"/>
</dbReference>
<evidence type="ECO:0000256" key="22">
    <source>
        <dbReference type="SAM" id="MobiDB-lite"/>
    </source>
</evidence>
<evidence type="ECO:0000256" key="2">
    <source>
        <dbReference type="ARBA" id="ARBA00004651"/>
    </source>
</evidence>
<comment type="subcellular location">
    <subcellularLocation>
        <location evidence="2">Cell membrane</location>
        <topology evidence="2">Multi-pass membrane protein</topology>
    </subcellularLocation>
</comment>
<evidence type="ECO:0000259" key="26">
    <source>
        <dbReference type="PROSITE" id="PS50885"/>
    </source>
</evidence>
<dbReference type="InterPro" id="IPR001789">
    <property type="entry name" value="Sig_transdc_resp-reg_receiver"/>
</dbReference>
<dbReference type="SUPFAM" id="SSF55874">
    <property type="entry name" value="ATPase domain of HSP90 chaperone/DNA topoisomerase II/histidine kinase"/>
    <property type="match status" value="1"/>
</dbReference>